<feature type="transmembrane region" description="Helical" evidence="1">
    <location>
        <begin position="50"/>
        <end position="70"/>
    </location>
</feature>
<dbReference type="AlphaFoldDB" id="A0A7I7P7H9"/>
<reference evidence="3 4" key="1">
    <citation type="submission" date="2017-02" db="EMBL/GenBank/DDBJ databases">
        <title>The new phylogeny of genus Mycobacterium.</title>
        <authorList>
            <person name="Tortoli E."/>
            <person name="Trovato A."/>
            <person name="Cirillo D.M."/>
        </authorList>
    </citation>
    <scope>NUCLEOTIDE SEQUENCE [LARGE SCALE GENOMIC DNA]</scope>
    <source>
        <strain evidence="3 4">DSM 45145</strain>
    </source>
</reference>
<keyword evidence="1" id="KW-0812">Transmembrane</keyword>
<evidence type="ECO:0000313" key="2">
    <source>
        <dbReference type="EMBL" id="BBY04841.1"/>
    </source>
</evidence>
<protein>
    <submittedName>
        <fullName evidence="2">Membrane protein</fullName>
    </submittedName>
</protein>
<dbReference type="EMBL" id="MVIC01000001">
    <property type="protein sequence ID" value="ORB18750.1"/>
    <property type="molecule type" value="Genomic_DNA"/>
</dbReference>
<reference evidence="2 5" key="2">
    <citation type="journal article" date="2019" name="Emerg. Microbes Infect.">
        <title>Comprehensive subspecies identification of 175 nontuberculous mycobacteria species based on 7547 genomic profiles.</title>
        <authorList>
            <person name="Matsumoto Y."/>
            <person name="Kinjo T."/>
            <person name="Motooka D."/>
            <person name="Nabeya D."/>
            <person name="Jung N."/>
            <person name="Uechi K."/>
            <person name="Horii T."/>
            <person name="Iida T."/>
            <person name="Fujita J."/>
            <person name="Nakamura S."/>
        </authorList>
    </citation>
    <scope>NUCLEOTIDE SEQUENCE [LARGE SCALE GENOMIC DNA]</scope>
    <source>
        <strain evidence="2 5">JCM 16367</strain>
    </source>
</reference>
<gene>
    <name evidence="3" type="ORF">BST37_00915</name>
    <name evidence="2" type="ORF">MNVI_01590</name>
</gene>
<keyword evidence="4" id="KW-1185">Reference proteome</keyword>
<keyword evidence="1" id="KW-0472">Membrane</keyword>
<evidence type="ECO:0000256" key="1">
    <source>
        <dbReference type="SAM" id="Phobius"/>
    </source>
</evidence>
<organism evidence="2 5">
    <name type="scientific">Mycobacterium noviomagense</name>
    <dbReference type="NCBI Taxonomy" id="459858"/>
    <lineage>
        <taxon>Bacteria</taxon>
        <taxon>Bacillati</taxon>
        <taxon>Actinomycetota</taxon>
        <taxon>Actinomycetes</taxon>
        <taxon>Mycobacteriales</taxon>
        <taxon>Mycobacteriaceae</taxon>
        <taxon>Mycobacterium</taxon>
    </lineage>
</organism>
<dbReference type="InterPro" id="IPR025327">
    <property type="entry name" value="DUF4233"/>
</dbReference>
<keyword evidence="1" id="KW-1133">Transmembrane helix</keyword>
<evidence type="ECO:0000313" key="5">
    <source>
        <dbReference type="Proteomes" id="UP000466894"/>
    </source>
</evidence>
<dbReference type="KEGG" id="mnv:MNVI_01590"/>
<feature type="transmembrane region" description="Helical" evidence="1">
    <location>
        <begin position="101"/>
        <end position="118"/>
    </location>
</feature>
<dbReference type="EMBL" id="AP022583">
    <property type="protein sequence ID" value="BBY04841.1"/>
    <property type="molecule type" value="Genomic_DNA"/>
</dbReference>
<reference evidence="2" key="3">
    <citation type="submission" date="2020-02" db="EMBL/GenBank/DDBJ databases">
        <authorList>
            <person name="Matsumoto Y."/>
            <person name="Motooka D."/>
            <person name="Nakamura S."/>
        </authorList>
    </citation>
    <scope>NUCLEOTIDE SEQUENCE</scope>
    <source>
        <strain evidence="2">JCM 16367</strain>
    </source>
</reference>
<name>A0A7I7P7H9_9MYCO</name>
<dbReference type="Proteomes" id="UP000192374">
    <property type="component" value="Unassembled WGS sequence"/>
</dbReference>
<dbReference type="Pfam" id="PF14017">
    <property type="entry name" value="DUF4233"/>
    <property type="match status" value="1"/>
</dbReference>
<evidence type="ECO:0000313" key="4">
    <source>
        <dbReference type="Proteomes" id="UP000192374"/>
    </source>
</evidence>
<sequence length="137" mass="14643">MTQQPERSDEARPLPPDPWKSFRGVMAGTLILEAVVILLALPVVGAVGGGLTGVSLTYLIGLAAVLLLLVGAQGRSWAIWVDLAVQAAAIAGFAVYPGVGFIGVLFTLVWVLIAYMRAEVRWRQQRGLLPGQRQPPD</sequence>
<feature type="transmembrane region" description="Helical" evidence="1">
    <location>
        <begin position="21"/>
        <end position="44"/>
    </location>
</feature>
<evidence type="ECO:0000313" key="3">
    <source>
        <dbReference type="EMBL" id="ORB18750.1"/>
    </source>
</evidence>
<dbReference type="RefSeq" id="WP_083084346.1">
    <property type="nucleotide sequence ID" value="NZ_AP022583.1"/>
</dbReference>
<accession>A0A7I7P7H9</accession>
<dbReference type="Proteomes" id="UP000466894">
    <property type="component" value="Chromosome"/>
</dbReference>
<proteinExistence type="predicted"/>